<dbReference type="GO" id="GO:0005813">
    <property type="term" value="C:centrosome"/>
    <property type="evidence" value="ECO:0007669"/>
    <property type="project" value="TreeGrafter"/>
</dbReference>
<reference evidence="10" key="3">
    <citation type="submission" date="2025-09" db="UniProtKB">
        <authorList>
            <consortium name="Ensembl"/>
        </authorList>
    </citation>
    <scope>IDENTIFICATION</scope>
</reference>
<keyword evidence="6" id="KW-0206">Cytoskeleton</keyword>
<sequence>MGGRHRVTSLRIKESVFGGGLSLLKRDNGETLGIRMKGRSSSPLHVHVDDLTPVHVHVKRSRSFPSSVEVPSVAKGVSDLTGRGGREKQASEGPVHTSQIGKEEKALRKSSITPTQADRICSLIHSSDVDVDHGDARAEKTGEPWDHISDIGFESPQGESSLEDHSLEVAGSRATRDDCALLPGGQQYRIVNRLQLSSYLKPSDLEQSSYDETVGKKRLLKTLIEAETAANSAAIQLVSFKDILTHDDSRLPACSRRLSRQKNLLLEKLEVFKSINKSVRQQLKEMHSYEAHRLENEQDIDILLRKVTQTEAENLHLKRSLSEKERRVEELMHLRRKEMENVESVVQLSKSVEVTRAHLQGQLRNKEAENNRLTVQLRSLERTLTEAKLEIESLKQQMLTLSEKSAQEKEALKKATRAQKQRAERFEAAIEKCYSQLKEKDVRLAEASSQASCWKTQHEQALEEKTHVEAHVAILRSQVADMTLQLQRERDAARASCEDLLERVEKLNADRGEMSLENAALKATIADLEEKVTQSQVDLEKESTNSQKQKELAEQYQNEITGLQKEVEELRSRFESLQKENELFREGKEAELEKVKEELEARVKELEMYPDLLSAAEQKLQDCQENLLRSERSISSKSESLRQLQLKVDKHADQLTSSLDMKGSIDEANVQLQLKVESLQRKMEEIQLENKELVHKLASQEEALQYSSSQLEQRSAECLSLTRQLEAALADVRQQVSKVKEKASTKERSFQTKILELETERSRLENELKQLKQNKQAAEKHYEIRLKDLQLSLNQSESHKQSIQNYVDFLKNSYATMFEDGFPTNFERTSYLK</sequence>
<reference evidence="10 11" key="1">
    <citation type="submission" date="2019-04" db="EMBL/GenBank/DDBJ databases">
        <authorList>
            <consortium name="Wellcome Sanger Institute Data Sharing"/>
        </authorList>
    </citation>
    <scope>NUCLEOTIDE SEQUENCE [LARGE SCALE GENOMIC DNA]</scope>
</reference>
<evidence type="ECO:0000256" key="8">
    <source>
        <dbReference type="SAM" id="Coils"/>
    </source>
</evidence>
<proteinExistence type="inferred from homology"/>
<feature type="coiled-coil region" evidence="8">
    <location>
        <begin position="490"/>
        <end position="633"/>
    </location>
</feature>
<keyword evidence="11" id="KW-1185">Reference proteome</keyword>
<dbReference type="GeneTree" id="ENSGT00530000063497"/>
<feature type="region of interest" description="Disordered" evidence="9">
    <location>
        <begin position="75"/>
        <end position="113"/>
    </location>
</feature>
<dbReference type="PANTHER" id="PTHR23162">
    <property type="entry name" value="OUTER DENSE FIBER OF SPERM TAILS 2"/>
    <property type="match status" value="1"/>
</dbReference>
<protein>
    <submittedName>
        <fullName evidence="10">Outer dense fiber of sperm tails 2 like</fullName>
    </submittedName>
</protein>
<organism evidence="10 11">
    <name type="scientific">Scleropages formosus</name>
    <name type="common">Asian bonytongue</name>
    <name type="synonym">Osteoglossum formosum</name>
    <dbReference type="NCBI Taxonomy" id="113540"/>
    <lineage>
        <taxon>Eukaryota</taxon>
        <taxon>Metazoa</taxon>
        <taxon>Chordata</taxon>
        <taxon>Craniata</taxon>
        <taxon>Vertebrata</taxon>
        <taxon>Euteleostomi</taxon>
        <taxon>Actinopterygii</taxon>
        <taxon>Neopterygii</taxon>
        <taxon>Teleostei</taxon>
        <taxon>Osteoglossocephala</taxon>
        <taxon>Osteoglossomorpha</taxon>
        <taxon>Osteoglossiformes</taxon>
        <taxon>Osteoglossidae</taxon>
        <taxon>Scleropages</taxon>
    </lineage>
</organism>
<evidence type="ECO:0000256" key="2">
    <source>
        <dbReference type="ARBA" id="ARBA00004138"/>
    </source>
</evidence>
<keyword evidence="4" id="KW-0963">Cytoplasm</keyword>
<evidence type="ECO:0000256" key="9">
    <source>
        <dbReference type="SAM" id="MobiDB-lite"/>
    </source>
</evidence>
<keyword evidence="7" id="KW-0966">Cell projection</keyword>
<comment type="similarity">
    <text evidence="3">Belongs to the ODF2 family.</text>
</comment>
<dbReference type="Ensembl" id="ENSSFOT00015024309.2">
    <property type="protein sequence ID" value="ENSSFOP00015024049.2"/>
    <property type="gene ID" value="ENSSFOG00015015461.2"/>
</dbReference>
<gene>
    <name evidence="10" type="primary">ODF2L</name>
</gene>
<dbReference type="PANTHER" id="PTHR23162:SF7">
    <property type="entry name" value="PROTEIN BCAP"/>
    <property type="match status" value="1"/>
</dbReference>
<dbReference type="GO" id="GO:0036064">
    <property type="term" value="C:ciliary basal body"/>
    <property type="evidence" value="ECO:0007669"/>
    <property type="project" value="TreeGrafter"/>
</dbReference>
<evidence type="ECO:0000256" key="6">
    <source>
        <dbReference type="ARBA" id="ARBA00023212"/>
    </source>
</evidence>
<feature type="coiled-coil region" evidence="8">
    <location>
        <begin position="307"/>
        <end position="429"/>
    </location>
</feature>
<dbReference type="GO" id="GO:1902018">
    <property type="term" value="P:negative regulation of cilium assembly"/>
    <property type="evidence" value="ECO:0007669"/>
    <property type="project" value="TreeGrafter"/>
</dbReference>
<comment type="subcellular location">
    <subcellularLocation>
        <location evidence="2">Cell projection</location>
        <location evidence="2">Cilium</location>
    </subcellularLocation>
    <subcellularLocation>
        <location evidence="1">Cytoplasm</location>
        <location evidence="1">Cytoskeleton</location>
        <location evidence="1">Microtubule organizing center</location>
        <location evidence="1">Centrosome</location>
        <location evidence="1">Centriole</location>
    </subcellularLocation>
</comment>
<dbReference type="OrthoDB" id="9948429at2759"/>
<evidence type="ECO:0000256" key="7">
    <source>
        <dbReference type="ARBA" id="ARBA00023273"/>
    </source>
</evidence>
<feature type="coiled-coil region" evidence="8">
    <location>
        <begin position="669"/>
        <end position="781"/>
    </location>
</feature>
<accession>A0A8C9RZG3</accession>
<evidence type="ECO:0000256" key="1">
    <source>
        <dbReference type="ARBA" id="ARBA00004114"/>
    </source>
</evidence>
<dbReference type="AlphaFoldDB" id="A0A8C9RZG3"/>
<evidence type="ECO:0000313" key="11">
    <source>
        <dbReference type="Proteomes" id="UP000694397"/>
    </source>
</evidence>
<evidence type="ECO:0000256" key="3">
    <source>
        <dbReference type="ARBA" id="ARBA00009316"/>
    </source>
</evidence>
<evidence type="ECO:0000313" key="10">
    <source>
        <dbReference type="Ensembl" id="ENSSFOP00015024049.2"/>
    </source>
</evidence>
<keyword evidence="5 8" id="KW-0175">Coiled coil</keyword>
<dbReference type="Gene3D" id="1.20.5.340">
    <property type="match status" value="1"/>
</dbReference>
<reference evidence="10" key="2">
    <citation type="submission" date="2025-08" db="UniProtKB">
        <authorList>
            <consortium name="Ensembl"/>
        </authorList>
    </citation>
    <scope>IDENTIFICATION</scope>
</reference>
<name>A0A8C9RZG3_SCLFO</name>
<evidence type="ECO:0000256" key="5">
    <source>
        <dbReference type="ARBA" id="ARBA00023054"/>
    </source>
</evidence>
<dbReference type="Proteomes" id="UP000694397">
    <property type="component" value="Chromosome 3"/>
</dbReference>
<dbReference type="GO" id="GO:0005814">
    <property type="term" value="C:centriole"/>
    <property type="evidence" value="ECO:0007669"/>
    <property type="project" value="UniProtKB-SubCell"/>
</dbReference>
<evidence type="ECO:0000256" key="4">
    <source>
        <dbReference type="ARBA" id="ARBA00022490"/>
    </source>
</evidence>
<dbReference type="InterPro" id="IPR026099">
    <property type="entry name" value="Odf2-rel"/>
</dbReference>